<evidence type="ECO:0000256" key="4">
    <source>
        <dbReference type="ARBA" id="ARBA00022840"/>
    </source>
</evidence>
<feature type="compositionally biased region" description="Polar residues" evidence="10">
    <location>
        <begin position="52"/>
        <end position="74"/>
    </location>
</feature>
<dbReference type="GO" id="GO:0140664">
    <property type="term" value="F:ATP-dependent DNA damage sensor activity"/>
    <property type="evidence" value="ECO:0007669"/>
    <property type="project" value="InterPro"/>
</dbReference>
<dbReference type="SUPFAM" id="SSF53150">
    <property type="entry name" value="DNA repair protein MutS, domain II"/>
    <property type="match status" value="1"/>
</dbReference>
<dbReference type="Proteomes" id="UP000281468">
    <property type="component" value="Unassembled WGS sequence"/>
</dbReference>
<organism evidence="12 13">
    <name type="scientific">Hortaea werneckii</name>
    <name type="common">Black yeast</name>
    <name type="synonym">Cladosporium werneckii</name>
    <dbReference type="NCBI Taxonomy" id="91943"/>
    <lineage>
        <taxon>Eukaryota</taxon>
        <taxon>Fungi</taxon>
        <taxon>Dikarya</taxon>
        <taxon>Ascomycota</taxon>
        <taxon>Pezizomycotina</taxon>
        <taxon>Dothideomycetes</taxon>
        <taxon>Dothideomycetidae</taxon>
        <taxon>Mycosphaerellales</taxon>
        <taxon>Teratosphaeriaceae</taxon>
        <taxon>Hortaea</taxon>
    </lineage>
</organism>
<evidence type="ECO:0000256" key="1">
    <source>
        <dbReference type="ARBA" id="ARBA00007094"/>
    </source>
</evidence>
<feature type="region of interest" description="Disordered" evidence="10">
    <location>
        <begin position="29"/>
        <end position="134"/>
    </location>
</feature>
<feature type="compositionally biased region" description="Acidic residues" evidence="10">
    <location>
        <begin position="922"/>
        <end position="932"/>
    </location>
</feature>
<evidence type="ECO:0000256" key="5">
    <source>
        <dbReference type="ARBA" id="ARBA00023125"/>
    </source>
</evidence>
<protein>
    <recommendedName>
        <fullName evidence="2 9">DNA mismatch repair protein MSH3</fullName>
    </recommendedName>
    <alternativeName>
        <fullName evidence="2 9">DNA mismatch repair protein MSH3</fullName>
    </alternativeName>
    <alternativeName>
        <fullName evidence="8">MutS protein homolog 3</fullName>
    </alternativeName>
</protein>
<evidence type="ECO:0000256" key="8">
    <source>
        <dbReference type="ARBA" id="ARBA00029792"/>
    </source>
</evidence>
<dbReference type="GO" id="GO:0005524">
    <property type="term" value="F:ATP binding"/>
    <property type="evidence" value="ECO:0007669"/>
    <property type="project" value="UniProtKB-KW"/>
</dbReference>
<dbReference type="Gene3D" id="1.10.1420.10">
    <property type="match status" value="2"/>
</dbReference>
<dbReference type="InterPro" id="IPR045076">
    <property type="entry name" value="MutS"/>
</dbReference>
<dbReference type="VEuPathDB" id="FungiDB:BTJ68_13498"/>
<evidence type="ECO:0000256" key="6">
    <source>
        <dbReference type="ARBA" id="ARBA00023254"/>
    </source>
</evidence>
<evidence type="ECO:0000259" key="11">
    <source>
        <dbReference type="PROSITE" id="PS00486"/>
    </source>
</evidence>
<dbReference type="GO" id="GO:0030983">
    <property type="term" value="F:mismatched DNA binding"/>
    <property type="evidence" value="ECO:0007669"/>
    <property type="project" value="InterPro"/>
</dbReference>
<evidence type="ECO:0000256" key="9">
    <source>
        <dbReference type="ARBA" id="ARBA00073774"/>
    </source>
</evidence>
<dbReference type="FunFam" id="3.40.50.300:FF:000870">
    <property type="entry name" value="MutS protein homolog 4"/>
    <property type="match status" value="1"/>
</dbReference>
<sequence length="997" mass="111040">MFNHCNLISSRLTAPYLASLRLALRLPSSSHFKNPAPRTLPSHNLLSMAGRGSTNEPEKSTTSYSFGSHSQNDNTSTRYASSRTTSSQFISTSNPYYENGTQASTVQRPYNGRRNAGRPSTARPSTARPRTGYSTLGAENQEIICAISESRGISPTVGLAFVNLDTGEAVLSQISDSQTYVRTIHKLMVYAPSIILIVSTASNPKSKLFSIVEDALLEMNSNMVLLDRRYWAETTGLEYIQQLAFRDDVETIKTAVNGNYYSVCCFAAVLKYVELSLSKTFPQRSLRMKYEPSEGSMMIDLSTIRSLELVQNLHSAKSKDCLFGLLNHTLTPMGSRLLRSSIMQPLTSSETLNIRYEALEELSTKEEMFFAVRQALKPFLDEDRVLTQLILIPTEPTLKDAEQAVNNVLMLKHFVSLIDPLVRALAGARAPLLREILSLCASEHVNTIKELIDHAINEDTTFAKQPLDLRNQRTYAVKAGVNGLLDVARQTYNEAMSDALQHISQLAEENTLSLQTKFDQTRQFYIRLPADELVDRNLPPVFINVYKKNNMIECQTLDLLKRNQKISDAHTEVLLMSDAAVRTLTADVREYMSTAFKICEGIAMLDMLASFAQVVTSQEYVRPTISSTLAIRAGRHPIREKIQTSKFVPNDVYATQQTRFQILTGCNMSGKSTYIRSVALMAVMAQIGSFVPAEYAAFPITRQLFARVSMDDNIEANVSTFAAEMRETAFILRNVDRQSMVIIDELGRGTSTRDGLAIALSIAEALVESRALVWFATHFRDLATIMAERNGVVNFYLSVDSSQEKKMEMLYRVSSGTVQEQHYGLKLAKVVPLPQDVVEHAEHVVDTLELRKARGQAKTMAIVNARRRRLLLNLKEHLQQAHEGHMNDATLKQWLLDLRKEFVVRMCALDEEARQIQRGATDEEIAEDENANNDEGTGDSQHAVPSSPNVSGHSSRAATRSAGSSSMSEDSPRFHVVQTSSVGGSRHLYSADSAEDG</sequence>
<keyword evidence="4" id="KW-0067">ATP-binding</keyword>
<dbReference type="EMBL" id="QWIQ01000619">
    <property type="protein sequence ID" value="RMY80769.1"/>
    <property type="molecule type" value="Genomic_DNA"/>
</dbReference>
<dbReference type="SUPFAM" id="SSF52540">
    <property type="entry name" value="P-loop containing nucleoside triphosphate hydrolases"/>
    <property type="match status" value="1"/>
</dbReference>
<dbReference type="PROSITE" id="PS00486">
    <property type="entry name" value="DNA_MISMATCH_REPAIR_2"/>
    <property type="match status" value="1"/>
</dbReference>
<comment type="subunit">
    <text evidence="7">Heterodimer consisting of MSH2-MSH3 (MutS beta). Forms a ternary complex with MutL alpha (MLH1-PMS1).</text>
</comment>
<gene>
    <name evidence="12" type="ORF">D0862_12597</name>
</gene>
<comment type="caution">
    <text evidence="12">The sequence shown here is derived from an EMBL/GenBank/DDBJ whole genome shotgun (WGS) entry which is preliminary data.</text>
</comment>
<dbReference type="AlphaFoldDB" id="A0A3M7EW35"/>
<feature type="domain" description="DNA mismatch repair proteins mutS family" evidence="11">
    <location>
        <begin position="739"/>
        <end position="755"/>
    </location>
</feature>
<evidence type="ECO:0000313" key="12">
    <source>
        <dbReference type="EMBL" id="RMY80769.1"/>
    </source>
</evidence>
<accession>A0A3M7EW35</accession>
<dbReference type="FunFam" id="1.10.1420.10:FF:000013">
    <property type="entry name" value="mutS protein homolog 4"/>
    <property type="match status" value="1"/>
</dbReference>
<dbReference type="PANTHER" id="PTHR11361:SF21">
    <property type="entry name" value="MUTS PROTEIN HOMOLOG 4"/>
    <property type="match status" value="1"/>
</dbReference>
<dbReference type="Pfam" id="PF05188">
    <property type="entry name" value="MutS_II"/>
    <property type="match status" value="1"/>
</dbReference>
<feature type="compositionally biased region" description="Polar residues" evidence="10">
    <location>
        <begin position="88"/>
        <end position="108"/>
    </location>
</feature>
<name>A0A3M7EW35_HORWE</name>
<dbReference type="SUPFAM" id="SSF48334">
    <property type="entry name" value="DNA repair protein MutS, domain III"/>
    <property type="match status" value="1"/>
</dbReference>
<proteinExistence type="inferred from homology"/>
<reference evidence="12 13" key="1">
    <citation type="journal article" date="2018" name="BMC Genomics">
        <title>Genomic evidence for intraspecific hybridization in a clonal and extremely halotolerant yeast.</title>
        <authorList>
            <person name="Gostincar C."/>
            <person name="Stajich J.E."/>
            <person name="Zupancic J."/>
            <person name="Zalar P."/>
            <person name="Gunde-Cimerman N."/>
        </authorList>
    </citation>
    <scope>NUCLEOTIDE SEQUENCE [LARGE SCALE GENOMIC DNA]</scope>
    <source>
        <strain evidence="12 13">EXF-171</strain>
    </source>
</reference>
<dbReference type="InterPro" id="IPR007860">
    <property type="entry name" value="DNA_mmatch_repair_MutS_con_dom"/>
</dbReference>
<keyword evidence="6" id="KW-0469">Meiosis</keyword>
<keyword evidence="3" id="KW-0547">Nucleotide-binding</keyword>
<evidence type="ECO:0000256" key="3">
    <source>
        <dbReference type="ARBA" id="ARBA00022741"/>
    </source>
</evidence>
<feature type="compositionally biased region" description="Low complexity" evidence="10">
    <location>
        <begin position="951"/>
        <end position="968"/>
    </location>
</feature>
<dbReference type="PANTHER" id="PTHR11361">
    <property type="entry name" value="DNA MISMATCH REPAIR PROTEIN MUTS FAMILY MEMBER"/>
    <property type="match status" value="1"/>
</dbReference>
<dbReference type="Gene3D" id="3.40.50.300">
    <property type="entry name" value="P-loop containing nucleotide triphosphate hydrolases"/>
    <property type="match status" value="1"/>
</dbReference>
<keyword evidence="5" id="KW-0238">DNA-binding</keyword>
<dbReference type="Pfam" id="PF05190">
    <property type="entry name" value="MutS_IV"/>
    <property type="match status" value="1"/>
</dbReference>
<evidence type="ECO:0000313" key="13">
    <source>
        <dbReference type="Proteomes" id="UP000281468"/>
    </source>
</evidence>
<evidence type="ECO:0000256" key="7">
    <source>
        <dbReference type="ARBA" id="ARBA00025902"/>
    </source>
</evidence>
<dbReference type="InterPro" id="IPR027417">
    <property type="entry name" value="P-loop_NTPase"/>
</dbReference>
<dbReference type="InterPro" id="IPR007696">
    <property type="entry name" value="DNA_mismatch_repair_MutS_core"/>
</dbReference>
<dbReference type="GO" id="GO:0006298">
    <property type="term" value="P:mismatch repair"/>
    <property type="evidence" value="ECO:0007669"/>
    <property type="project" value="InterPro"/>
</dbReference>
<dbReference type="SMART" id="SM00534">
    <property type="entry name" value="MUTSac"/>
    <property type="match status" value="1"/>
</dbReference>
<dbReference type="InterPro" id="IPR036678">
    <property type="entry name" value="MutS_con_dom_sf"/>
</dbReference>
<dbReference type="GO" id="GO:0007131">
    <property type="term" value="P:reciprocal meiotic recombination"/>
    <property type="evidence" value="ECO:0007669"/>
    <property type="project" value="TreeGrafter"/>
</dbReference>
<dbReference type="Pfam" id="PF00488">
    <property type="entry name" value="MutS_V"/>
    <property type="match status" value="1"/>
</dbReference>
<evidence type="ECO:0000256" key="2">
    <source>
        <dbReference type="ARBA" id="ARBA00022151"/>
    </source>
</evidence>
<dbReference type="GO" id="GO:0005634">
    <property type="term" value="C:nucleus"/>
    <property type="evidence" value="ECO:0007669"/>
    <property type="project" value="TreeGrafter"/>
</dbReference>
<feature type="compositionally biased region" description="Polar residues" evidence="10">
    <location>
        <begin position="938"/>
        <end position="950"/>
    </location>
</feature>
<evidence type="ECO:0000256" key="10">
    <source>
        <dbReference type="SAM" id="MobiDB-lite"/>
    </source>
</evidence>
<comment type="similarity">
    <text evidence="1">Belongs to the DNA mismatch repair MutS family. MSH3 subfamily.</text>
</comment>
<feature type="compositionally biased region" description="Low complexity" evidence="10">
    <location>
        <begin position="75"/>
        <end position="87"/>
    </location>
</feature>
<dbReference type="InterPro" id="IPR036187">
    <property type="entry name" value="DNA_mismatch_repair_MutS_sf"/>
</dbReference>
<dbReference type="InterPro" id="IPR007861">
    <property type="entry name" value="DNA_mismatch_repair_MutS_clamp"/>
</dbReference>
<dbReference type="Gene3D" id="3.30.420.110">
    <property type="entry name" value="MutS, connector domain"/>
    <property type="match status" value="1"/>
</dbReference>
<feature type="region of interest" description="Disordered" evidence="10">
    <location>
        <begin position="916"/>
        <end position="997"/>
    </location>
</feature>
<dbReference type="SMART" id="SM00533">
    <property type="entry name" value="MUTSd"/>
    <property type="match status" value="1"/>
</dbReference>
<dbReference type="Pfam" id="PF05192">
    <property type="entry name" value="MutS_III"/>
    <property type="match status" value="1"/>
</dbReference>
<dbReference type="InterPro" id="IPR000432">
    <property type="entry name" value="DNA_mismatch_repair_MutS_C"/>
</dbReference>